<evidence type="ECO:0000256" key="3">
    <source>
        <dbReference type="ARBA" id="ARBA00008030"/>
    </source>
</evidence>
<evidence type="ECO:0000313" key="10">
    <source>
        <dbReference type="EMBL" id="CAD7699456.1"/>
    </source>
</evidence>
<dbReference type="GO" id="GO:0030014">
    <property type="term" value="C:CCR4-NOT complex"/>
    <property type="evidence" value="ECO:0007669"/>
    <property type="project" value="InterPro"/>
</dbReference>
<evidence type="ECO:0000256" key="4">
    <source>
        <dbReference type="ARBA" id="ARBA00014872"/>
    </source>
</evidence>
<keyword evidence="9" id="KW-0539">Nucleus</keyword>
<dbReference type="Proteomes" id="UP000708148">
    <property type="component" value="Unassembled WGS sequence"/>
</dbReference>
<evidence type="ECO:0000256" key="5">
    <source>
        <dbReference type="ARBA" id="ARBA00022490"/>
    </source>
</evidence>
<organism evidence="10 11">
    <name type="scientific">Ostreobium quekettii</name>
    <dbReference type="NCBI Taxonomy" id="121088"/>
    <lineage>
        <taxon>Eukaryota</taxon>
        <taxon>Viridiplantae</taxon>
        <taxon>Chlorophyta</taxon>
        <taxon>core chlorophytes</taxon>
        <taxon>Ulvophyceae</taxon>
        <taxon>TCBD clade</taxon>
        <taxon>Bryopsidales</taxon>
        <taxon>Ostreobineae</taxon>
        <taxon>Ostreobiaceae</taxon>
        <taxon>Ostreobium</taxon>
    </lineage>
</organism>
<dbReference type="PANTHER" id="PTHR15975:SF0">
    <property type="entry name" value="CCR4-NOT TRANSCRIPTION COMPLEX SUBUNIT 11"/>
    <property type="match status" value="1"/>
</dbReference>
<keyword evidence="6" id="KW-0805">Transcription regulation</keyword>
<evidence type="ECO:0000256" key="1">
    <source>
        <dbReference type="ARBA" id="ARBA00004123"/>
    </source>
</evidence>
<evidence type="ECO:0000256" key="2">
    <source>
        <dbReference type="ARBA" id="ARBA00004496"/>
    </source>
</evidence>
<dbReference type="Pfam" id="PF10155">
    <property type="entry name" value="CNOT11"/>
    <property type="match status" value="1"/>
</dbReference>
<comment type="subcellular location">
    <subcellularLocation>
        <location evidence="2">Cytoplasm</location>
    </subcellularLocation>
    <subcellularLocation>
        <location evidence="1">Nucleus</location>
    </subcellularLocation>
</comment>
<dbReference type="GO" id="GO:0005634">
    <property type="term" value="C:nucleus"/>
    <property type="evidence" value="ECO:0007669"/>
    <property type="project" value="UniProtKB-SubCell"/>
</dbReference>
<name>A0A8S1IWX6_9CHLO</name>
<dbReference type="PANTHER" id="PTHR15975">
    <property type="entry name" value="CCR4-NOT TRANSCRIPTION COMPLEX SUBUNIT 11"/>
    <property type="match status" value="1"/>
</dbReference>
<comment type="similarity">
    <text evidence="3">Belongs to the CNOT11 family.</text>
</comment>
<evidence type="ECO:0000256" key="8">
    <source>
        <dbReference type="ARBA" id="ARBA00023163"/>
    </source>
</evidence>
<proteinExistence type="inferred from homology"/>
<comment type="caution">
    <text evidence="10">The sequence shown here is derived from an EMBL/GenBank/DDBJ whole genome shotgun (WGS) entry which is preliminary data.</text>
</comment>
<evidence type="ECO:0000256" key="7">
    <source>
        <dbReference type="ARBA" id="ARBA00023158"/>
    </source>
</evidence>
<keyword evidence="5" id="KW-0963">Cytoplasm</keyword>
<sequence length="446" mass="48626">MHVLTPKETGALLSALRAGEEGALEATRQALKEHFPGEGDRFRSCCALVLLLQDYVLVARAQRVAALFALLDAYRSAPPVSHPFLPFLVGFCGGGAGDEAEKDLVAGVLVGERSLGDVSARSGAEFIATWRPHDATVPTREERLMDLIQRQRAVGGNADTSVFRRAAIHRAVLDAGGAPALGGPSGGVERRPDLSAYACGVGVAGFEPTFVRPQPPLMAPIDSEIQWIEPWPSQGLVWDGSAGADSSGLRVVSDLIQRALEGPLLPWQQKQVLQELMNEPKLAYCCGLTPESLPQLVENTPAIAYEILLRLMNSNLIGDYLQVLVKMSMSLHSMEVVNRLTTAVNIPEEFVHCYISNCIASCNQVEDRYMQSRLVRLVCVFLQSLIKNRIINVQDLVHELQAFCIDFSRIREAASLFRLLKQMELDNWGEGSSNDVGDGSPRQKGG</sequence>
<evidence type="ECO:0000313" key="11">
    <source>
        <dbReference type="Proteomes" id="UP000708148"/>
    </source>
</evidence>
<dbReference type="OrthoDB" id="10265389at2759"/>
<dbReference type="AlphaFoldDB" id="A0A8S1IWX6"/>
<dbReference type="GO" id="GO:0031047">
    <property type="term" value="P:regulatory ncRNA-mediated gene silencing"/>
    <property type="evidence" value="ECO:0007669"/>
    <property type="project" value="UniProtKB-KW"/>
</dbReference>
<evidence type="ECO:0000256" key="6">
    <source>
        <dbReference type="ARBA" id="ARBA00023015"/>
    </source>
</evidence>
<dbReference type="InterPro" id="IPR019312">
    <property type="entry name" value="CNOT11"/>
</dbReference>
<dbReference type="GO" id="GO:0005737">
    <property type="term" value="C:cytoplasm"/>
    <property type="evidence" value="ECO:0007669"/>
    <property type="project" value="UniProtKB-SubCell"/>
</dbReference>
<reference evidence="10" key="1">
    <citation type="submission" date="2020-12" db="EMBL/GenBank/DDBJ databases">
        <authorList>
            <person name="Iha C."/>
        </authorList>
    </citation>
    <scope>NUCLEOTIDE SEQUENCE</scope>
</reference>
<keyword evidence="11" id="KW-1185">Reference proteome</keyword>
<protein>
    <recommendedName>
        <fullName evidence="4">CCR4-NOT transcription complex subunit 11</fullName>
    </recommendedName>
</protein>
<gene>
    <name evidence="10" type="ORF">OSTQU699_LOCUS4815</name>
</gene>
<evidence type="ECO:0000256" key="9">
    <source>
        <dbReference type="ARBA" id="ARBA00023242"/>
    </source>
</evidence>
<dbReference type="EMBL" id="CAJHUC010001023">
    <property type="protein sequence ID" value="CAD7699456.1"/>
    <property type="molecule type" value="Genomic_DNA"/>
</dbReference>
<accession>A0A8S1IWX6</accession>
<keyword evidence="8" id="KW-0804">Transcription</keyword>
<keyword evidence="7" id="KW-0943">RNA-mediated gene silencing</keyword>